<accession>A0AAD5TWV9</accession>
<sequence>MTDVKCLWHNCSKCFQTELDCFNHLQQFHSKPGKVLCHWNSSFPYRLKLCNTILNHKLSFQSHIITHFSKDLKPFKCLNCLFVHRSRQELRKHEAIVHNIQHNAGRKKSKQFSNQETSETDIVTAKSSSENSLVCYFKHGENFVNVSTINNENAESVNVNVFQYFRSPLICGPSIAPCNYGTNIFPLIEAFKFINTNFKLNLSLNQEWNSKFSFIMKNGGYMLPIMLTEFHNFIVSSSKLDVDKFIEVMTLCFEMKLSQVANILYLSLFVTIKNFKDAVINKVKQNQKKVTPLTPAYNNTYKDLLFLILNHLIFHMKIIVNSDDVKIVELKNNSKFFQVKNNCSKSQLGLLLTINTYGNEIALELRKRSNSKFFINKNNYKTSNFVLRETLQQLFDNLVWGEEGDIIRNQCCLGLICKPKSLRERSFVSVNSININSDQILIWFKIGIDLSWVNSPPPTPDEPFVLV</sequence>
<reference evidence="2" key="1">
    <citation type="submission" date="2020-05" db="EMBL/GenBank/DDBJ databases">
        <title>Phylogenomic resolution of chytrid fungi.</title>
        <authorList>
            <person name="Stajich J.E."/>
            <person name="Amses K."/>
            <person name="Simmons R."/>
            <person name="Seto K."/>
            <person name="Myers J."/>
            <person name="Bonds A."/>
            <person name="Quandt C.A."/>
            <person name="Barry K."/>
            <person name="Liu P."/>
            <person name="Grigoriev I."/>
            <person name="Longcore J.E."/>
            <person name="James T.Y."/>
        </authorList>
    </citation>
    <scope>NUCLEOTIDE SEQUENCE</scope>
    <source>
        <strain evidence="2">JEL0476</strain>
    </source>
</reference>
<name>A0AAD5TWV9_9FUNG</name>
<dbReference type="EMBL" id="JADGJW010000780">
    <property type="protein sequence ID" value="KAJ3212405.1"/>
    <property type="molecule type" value="Genomic_DNA"/>
</dbReference>
<evidence type="ECO:0000313" key="2">
    <source>
        <dbReference type="EMBL" id="KAJ3212405.1"/>
    </source>
</evidence>
<evidence type="ECO:0000259" key="1">
    <source>
        <dbReference type="PROSITE" id="PS00028"/>
    </source>
</evidence>
<dbReference type="PROSITE" id="PS00028">
    <property type="entry name" value="ZINC_FINGER_C2H2_1"/>
    <property type="match status" value="1"/>
</dbReference>
<dbReference type="Proteomes" id="UP001211065">
    <property type="component" value="Unassembled WGS sequence"/>
</dbReference>
<proteinExistence type="predicted"/>
<organism evidence="2 3">
    <name type="scientific">Clydaea vesicula</name>
    <dbReference type="NCBI Taxonomy" id="447962"/>
    <lineage>
        <taxon>Eukaryota</taxon>
        <taxon>Fungi</taxon>
        <taxon>Fungi incertae sedis</taxon>
        <taxon>Chytridiomycota</taxon>
        <taxon>Chytridiomycota incertae sedis</taxon>
        <taxon>Chytridiomycetes</taxon>
        <taxon>Lobulomycetales</taxon>
        <taxon>Lobulomycetaceae</taxon>
        <taxon>Clydaea</taxon>
    </lineage>
</organism>
<gene>
    <name evidence="2" type="ORF">HK099_007747</name>
</gene>
<evidence type="ECO:0000313" key="3">
    <source>
        <dbReference type="Proteomes" id="UP001211065"/>
    </source>
</evidence>
<dbReference type="SMART" id="SM00355">
    <property type="entry name" value="ZnF_C2H2"/>
    <property type="match status" value="3"/>
</dbReference>
<feature type="domain" description="C2H2-type" evidence="1">
    <location>
        <begin position="6"/>
        <end position="29"/>
    </location>
</feature>
<dbReference type="InterPro" id="IPR013087">
    <property type="entry name" value="Znf_C2H2_type"/>
</dbReference>
<dbReference type="AlphaFoldDB" id="A0AAD5TWV9"/>
<protein>
    <recommendedName>
        <fullName evidence="1">C2H2-type domain-containing protein</fullName>
    </recommendedName>
</protein>
<keyword evidence="3" id="KW-1185">Reference proteome</keyword>
<comment type="caution">
    <text evidence="2">The sequence shown here is derived from an EMBL/GenBank/DDBJ whole genome shotgun (WGS) entry which is preliminary data.</text>
</comment>